<feature type="non-terminal residue" evidence="2">
    <location>
        <position position="1"/>
    </location>
</feature>
<comment type="caution">
    <text evidence="2">The sequence shown here is derived from an EMBL/GenBank/DDBJ whole genome shotgun (WGS) entry which is preliminary data.</text>
</comment>
<dbReference type="InterPro" id="IPR012001">
    <property type="entry name" value="Thiamin_PyroP_enz_TPP-bd_dom"/>
</dbReference>
<dbReference type="PANTHER" id="PTHR42981">
    <property type="entry name" value="PYRUVATE DEHYDROGENASE [UBIQUINONE]"/>
    <property type="match status" value="1"/>
</dbReference>
<gene>
    <name evidence="2" type="ORF">S03H2_71207</name>
</gene>
<dbReference type="Pfam" id="PF02776">
    <property type="entry name" value="TPP_enzyme_N"/>
    <property type="match status" value="1"/>
</dbReference>
<sequence length="101" mass="10584">TAHGKITGKLGVCMSIAGPGATNLITGLMDAATDRSPVLALVGQIPEVYLGSEAFQEISQIALFRPFAEYAETVARANQAMKLTMMAAKYALKKPGLSVLS</sequence>
<dbReference type="InterPro" id="IPR047211">
    <property type="entry name" value="POXB-like"/>
</dbReference>
<feature type="non-terminal residue" evidence="2">
    <location>
        <position position="101"/>
    </location>
</feature>
<dbReference type="InterPro" id="IPR029061">
    <property type="entry name" value="THDP-binding"/>
</dbReference>
<protein>
    <recommendedName>
        <fullName evidence="1">Thiamine pyrophosphate enzyme N-terminal TPP-binding domain-containing protein</fullName>
    </recommendedName>
</protein>
<accession>X1M1L4</accession>
<dbReference type="PANTHER" id="PTHR42981:SF2">
    <property type="entry name" value="PYRUVATE DEHYDROGENASE [UBIQUINONE]"/>
    <property type="match status" value="1"/>
</dbReference>
<feature type="domain" description="Thiamine pyrophosphate enzyme N-terminal TPP-binding" evidence="1">
    <location>
        <begin position="2"/>
        <end position="63"/>
    </location>
</feature>
<dbReference type="AlphaFoldDB" id="X1M1L4"/>
<evidence type="ECO:0000313" key="2">
    <source>
        <dbReference type="EMBL" id="GAI00299.1"/>
    </source>
</evidence>
<name>X1M1L4_9ZZZZ</name>
<proteinExistence type="predicted"/>
<dbReference type="Gene3D" id="3.40.50.970">
    <property type="match status" value="1"/>
</dbReference>
<dbReference type="SUPFAM" id="SSF52518">
    <property type="entry name" value="Thiamin diphosphate-binding fold (THDP-binding)"/>
    <property type="match status" value="1"/>
</dbReference>
<organism evidence="2">
    <name type="scientific">marine sediment metagenome</name>
    <dbReference type="NCBI Taxonomy" id="412755"/>
    <lineage>
        <taxon>unclassified sequences</taxon>
        <taxon>metagenomes</taxon>
        <taxon>ecological metagenomes</taxon>
    </lineage>
</organism>
<dbReference type="GO" id="GO:0030976">
    <property type="term" value="F:thiamine pyrophosphate binding"/>
    <property type="evidence" value="ECO:0007669"/>
    <property type="project" value="InterPro"/>
</dbReference>
<dbReference type="EMBL" id="BARU01047564">
    <property type="protein sequence ID" value="GAI00299.1"/>
    <property type="molecule type" value="Genomic_DNA"/>
</dbReference>
<evidence type="ECO:0000259" key="1">
    <source>
        <dbReference type="Pfam" id="PF02776"/>
    </source>
</evidence>
<reference evidence="2" key="1">
    <citation type="journal article" date="2014" name="Front. Microbiol.">
        <title>High frequency of phylogenetically diverse reductive dehalogenase-homologous genes in deep subseafloor sedimentary metagenomes.</title>
        <authorList>
            <person name="Kawai M."/>
            <person name="Futagami T."/>
            <person name="Toyoda A."/>
            <person name="Takaki Y."/>
            <person name="Nishi S."/>
            <person name="Hori S."/>
            <person name="Arai W."/>
            <person name="Tsubouchi T."/>
            <person name="Morono Y."/>
            <person name="Uchiyama I."/>
            <person name="Ito T."/>
            <person name="Fujiyama A."/>
            <person name="Inagaki F."/>
            <person name="Takami H."/>
        </authorList>
    </citation>
    <scope>NUCLEOTIDE SEQUENCE</scope>
    <source>
        <strain evidence="2">Expedition CK06-06</strain>
    </source>
</reference>